<evidence type="ECO:0000313" key="1">
    <source>
        <dbReference type="EMBL" id="DAD91264.1"/>
    </source>
</evidence>
<sequence length="73" mass="8361">MTGRGKTILNKAYQQGWLDGFDFSIFIQDIAISEGGYVIDTGNWENVNAEVALRLAEKIKRHPILWKLFFMIA</sequence>
<proteinExistence type="predicted"/>
<protein>
    <submittedName>
        <fullName evidence="1">Uncharacterized protein</fullName>
    </submittedName>
</protein>
<dbReference type="EMBL" id="BK015108">
    <property type="protein sequence ID" value="DAD91264.1"/>
    <property type="molecule type" value="Genomic_DNA"/>
</dbReference>
<reference evidence="1" key="1">
    <citation type="journal article" date="2021" name="Proc. Natl. Acad. Sci. U.S.A.">
        <title>A Catalog of Tens of Thousands of Viruses from Human Metagenomes Reveals Hidden Associations with Chronic Diseases.</title>
        <authorList>
            <person name="Tisza M.J."/>
            <person name="Buck C.B."/>
        </authorList>
    </citation>
    <scope>NUCLEOTIDE SEQUENCE</scope>
    <source>
        <strain evidence="1">CtXnn1</strain>
    </source>
</reference>
<accession>A0A8S5NAI6</accession>
<organism evidence="1">
    <name type="scientific">Phage sp. ctXnn1</name>
    <dbReference type="NCBI Taxonomy" id="2826749"/>
    <lineage>
        <taxon>Viruses</taxon>
    </lineage>
</organism>
<name>A0A8S5NAI6_9VIRU</name>